<dbReference type="STRING" id="1408416.GCA_000702765_01071"/>
<dbReference type="GO" id="GO:0120159">
    <property type="term" value="F:rRNA pseudouridine synthase activity"/>
    <property type="evidence" value="ECO:0007669"/>
    <property type="project" value="UniProtKB-ARBA"/>
</dbReference>
<dbReference type="InterPro" id="IPR020094">
    <property type="entry name" value="TruA/RsuA/RluB/E/F_N"/>
</dbReference>
<dbReference type="PANTHER" id="PTHR47683:SF2">
    <property type="entry name" value="RNA-BINDING S4 DOMAIN-CONTAINING PROTEIN"/>
    <property type="match status" value="1"/>
</dbReference>
<dbReference type="Pfam" id="PF01479">
    <property type="entry name" value="S4"/>
    <property type="match status" value="1"/>
</dbReference>
<gene>
    <name evidence="6" type="primary">rluB_1</name>
    <name evidence="6" type="ORF">NCTC10172_00348</name>
</gene>
<dbReference type="InterPro" id="IPR042092">
    <property type="entry name" value="PsdUridine_s_RsuA/RluB/E/F_cat"/>
</dbReference>
<dbReference type="CDD" id="cd00165">
    <property type="entry name" value="S4"/>
    <property type="match status" value="1"/>
</dbReference>
<dbReference type="PANTHER" id="PTHR47683">
    <property type="entry name" value="PSEUDOURIDINE SYNTHASE FAMILY PROTEIN-RELATED"/>
    <property type="match status" value="1"/>
</dbReference>
<dbReference type="Gene3D" id="3.30.70.1560">
    <property type="entry name" value="Alpha-L RNA-binding motif"/>
    <property type="match status" value="1"/>
</dbReference>
<dbReference type="KEGG" id="ahk:NCTC10172_00348"/>
<keyword evidence="3" id="KW-0694">RNA-binding</keyword>
<evidence type="ECO:0000256" key="2">
    <source>
        <dbReference type="ARBA" id="ARBA00023235"/>
    </source>
</evidence>
<organism evidence="6 7">
    <name type="scientific">Acholeplasma hippikon</name>
    <dbReference type="NCBI Taxonomy" id="264636"/>
    <lineage>
        <taxon>Bacteria</taxon>
        <taxon>Bacillati</taxon>
        <taxon>Mycoplasmatota</taxon>
        <taxon>Mollicutes</taxon>
        <taxon>Acholeplasmatales</taxon>
        <taxon>Acholeplasmataceae</taxon>
        <taxon>Acholeplasma</taxon>
    </lineage>
</organism>
<dbReference type="GO" id="GO:0000455">
    <property type="term" value="P:enzyme-directed rRNA pseudouridine synthesis"/>
    <property type="evidence" value="ECO:0007669"/>
    <property type="project" value="UniProtKB-ARBA"/>
</dbReference>
<dbReference type="Proteomes" id="UP000290909">
    <property type="component" value="Chromosome"/>
</dbReference>
<accession>A0A449BIS6</accession>
<feature type="domain" description="RNA-binding S4" evidence="5">
    <location>
        <begin position="25"/>
        <end position="82"/>
    </location>
</feature>
<evidence type="ECO:0000256" key="3">
    <source>
        <dbReference type="PROSITE-ProRule" id="PRU00182"/>
    </source>
</evidence>
<protein>
    <recommendedName>
        <fullName evidence="4">Pseudouridine synthase</fullName>
        <ecNumber evidence="4">5.4.99.-</ecNumber>
    </recommendedName>
</protein>
<dbReference type="EC" id="5.4.99.-" evidence="4"/>
<dbReference type="GO" id="GO:0016829">
    <property type="term" value="F:lyase activity"/>
    <property type="evidence" value="ECO:0007669"/>
    <property type="project" value="UniProtKB-KW"/>
</dbReference>
<dbReference type="FunFam" id="3.10.290.10:FF:000003">
    <property type="entry name" value="Pseudouridine synthase"/>
    <property type="match status" value="1"/>
</dbReference>
<keyword evidence="7" id="KW-1185">Reference proteome</keyword>
<keyword evidence="6" id="KW-0456">Lyase</keyword>
<evidence type="ECO:0000256" key="4">
    <source>
        <dbReference type="RuleBase" id="RU003887"/>
    </source>
</evidence>
<dbReference type="InterPro" id="IPR018496">
    <property type="entry name" value="PsdUridine_synth_RsuA/RluB_CS"/>
</dbReference>
<evidence type="ECO:0000313" key="7">
    <source>
        <dbReference type="Proteomes" id="UP000290909"/>
    </source>
</evidence>
<dbReference type="Gene3D" id="3.30.70.580">
    <property type="entry name" value="Pseudouridine synthase I, catalytic domain, N-terminal subdomain"/>
    <property type="match status" value="1"/>
</dbReference>
<dbReference type="FunFam" id="3.30.70.1560:FF:000002">
    <property type="entry name" value="Pseudouridine synthase"/>
    <property type="match status" value="1"/>
</dbReference>
<evidence type="ECO:0000313" key="6">
    <source>
        <dbReference type="EMBL" id="VEU82338.1"/>
    </source>
</evidence>
<proteinExistence type="inferred from homology"/>
<dbReference type="PROSITE" id="PS01149">
    <property type="entry name" value="PSI_RSU"/>
    <property type="match status" value="1"/>
</dbReference>
<dbReference type="SUPFAM" id="SSF55174">
    <property type="entry name" value="Alpha-L RNA-binding motif"/>
    <property type="match status" value="1"/>
</dbReference>
<dbReference type="EMBL" id="LR215050">
    <property type="protein sequence ID" value="VEU82338.1"/>
    <property type="molecule type" value="Genomic_DNA"/>
</dbReference>
<reference evidence="6 7" key="1">
    <citation type="submission" date="2019-01" db="EMBL/GenBank/DDBJ databases">
        <authorList>
            <consortium name="Pathogen Informatics"/>
        </authorList>
    </citation>
    <scope>NUCLEOTIDE SEQUENCE [LARGE SCALE GENOMIC DNA]</scope>
    <source>
        <strain evidence="6 7">NCTC10172</strain>
    </source>
</reference>
<sequence length="261" mass="30402">MNFAKQYKIKNEGSLKLNHEERETIRLNKYISDAGVASRREADKMIEVKRVKVNGKIAEVGTRIYPDDIVMVDNKVISPKQDKVYIALHKPIGIISTTDTAIKGNMITFMNYKEKIFPVGRLDKDSSGLILLSNDGDIVNKILRVENGHDKEYFVKVDKKITKDFVTQMESGVIIYNPVQHKNQRTLPCEIIQVDEYSFRITLKQGLNRQIRRMCEALGYHVEVLRRDRIMTIHLNDLPEGYWRYLTEKELNELNEFINKK</sequence>
<dbReference type="InterPro" id="IPR000748">
    <property type="entry name" value="PsdUridine_synth_RsuA/RluB/E/F"/>
</dbReference>
<dbReference type="SMART" id="SM00363">
    <property type="entry name" value="S4"/>
    <property type="match status" value="1"/>
</dbReference>
<dbReference type="GO" id="GO:0003723">
    <property type="term" value="F:RNA binding"/>
    <property type="evidence" value="ECO:0007669"/>
    <property type="project" value="UniProtKB-KW"/>
</dbReference>
<evidence type="ECO:0000259" key="5">
    <source>
        <dbReference type="SMART" id="SM00363"/>
    </source>
</evidence>
<dbReference type="InterPro" id="IPR020103">
    <property type="entry name" value="PsdUridine_synth_cat_dom_sf"/>
</dbReference>
<dbReference type="InterPro" id="IPR002942">
    <property type="entry name" value="S4_RNA-bd"/>
</dbReference>
<dbReference type="Gene3D" id="3.10.290.10">
    <property type="entry name" value="RNA-binding S4 domain"/>
    <property type="match status" value="1"/>
</dbReference>
<dbReference type="AlphaFoldDB" id="A0A449BIS6"/>
<evidence type="ECO:0000256" key="1">
    <source>
        <dbReference type="ARBA" id="ARBA00008348"/>
    </source>
</evidence>
<dbReference type="InterPro" id="IPR036986">
    <property type="entry name" value="S4_RNA-bd_sf"/>
</dbReference>
<dbReference type="InterPro" id="IPR050343">
    <property type="entry name" value="RsuA_PseudoU_synthase"/>
</dbReference>
<name>A0A449BIS6_9MOLU</name>
<dbReference type="RefSeq" id="WP_051659050.1">
    <property type="nucleotide sequence ID" value="NZ_LR215050.1"/>
</dbReference>
<comment type="similarity">
    <text evidence="1 4">Belongs to the pseudouridine synthase RsuA family.</text>
</comment>
<dbReference type="SUPFAM" id="SSF55120">
    <property type="entry name" value="Pseudouridine synthase"/>
    <property type="match status" value="1"/>
</dbReference>
<dbReference type="NCBIfam" id="TIGR00093">
    <property type="entry name" value="pseudouridine synthase"/>
    <property type="match status" value="1"/>
</dbReference>
<dbReference type="InterPro" id="IPR006145">
    <property type="entry name" value="PsdUridine_synth_RsuA/RluA"/>
</dbReference>
<dbReference type="PROSITE" id="PS50889">
    <property type="entry name" value="S4"/>
    <property type="match status" value="1"/>
</dbReference>
<dbReference type="Pfam" id="PF00849">
    <property type="entry name" value="PseudoU_synth_2"/>
    <property type="match status" value="1"/>
</dbReference>
<keyword evidence="2 4" id="KW-0413">Isomerase</keyword>